<dbReference type="Proteomes" id="UP001303222">
    <property type="component" value="Unassembled WGS sequence"/>
</dbReference>
<keyword evidence="2" id="KW-0560">Oxidoreductase</keyword>
<evidence type="ECO:0000256" key="2">
    <source>
        <dbReference type="ARBA" id="ARBA00023002"/>
    </source>
</evidence>
<dbReference type="GO" id="GO:0016491">
    <property type="term" value="F:oxidoreductase activity"/>
    <property type="evidence" value="ECO:0007669"/>
    <property type="project" value="UniProtKB-KW"/>
</dbReference>
<evidence type="ECO:0008006" key="6">
    <source>
        <dbReference type="Google" id="ProtNLM"/>
    </source>
</evidence>
<dbReference type="InterPro" id="IPR002347">
    <property type="entry name" value="SDR_fam"/>
</dbReference>
<evidence type="ECO:0000256" key="1">
    <source>
        <dbReference type="ARBA" id="ARBA00006484"/>
    </source>
</evidence>
<dbReference type="PRINTS" id="PR00081">
    <property type="entry name" value="GDHRDH"/>
</dbReference>
<accession>A0AAN6NTY5</accession>
<feature type="compositionally biased region" description="Basic and acidic residues" evidence="3">
    <location>
        <begin position="51"/>
        <end position="60"/>
    </location>
</feature>
<dbReference type="Gene3D" id="3.40.50.720">
    <property type="entry name" value="NAD(P)-binding Rossmann-like Domain"/>
    <property type="match status" value="1"/>
</dbReference>
<gene>
    <name evidence="4" type="ORF">QBC32DRAFT_342566</name>
</gene>
<evidence type="ECO:0000313" key="5">
    <source>
        <dbReference type="Proteomes" id="UP001303222"/>
    </source>
</evidence>
<comment type="caution">
    <text evidence="4">The sequence shown here is derived from an EMBL/GenBank/DDBJ whole genome shotgun (WGS) entry which is preliminary data.</text>
</comment>
<feature type="region of interest" description="Disordered" evidence="3">
    <location>
        <begin position="1"/>
        <end position="60"/>
    </location>
</feature>
<dbReference type="PANTHER" id="PTHR24320">
    <property type="entry name" value="RETINOL DEHYDROGENASE"/>
    <property type="match status" value="1"/>
</dbReference>
<feature type="compositionally biased region" description="Polar residues" evidence="3">
    <location>
        <begin position="34"/>
        <end position="50"/>
    </location>
</feature>
<dbReference type="SUPFAM" id="SSF51735">
    <property type="entry name" value="NAD(P)-binding Rossmann-fold domains"/>
    <property type="match status" value="1"/>
</dbReference>
<dbReference type="Pfam" id="PF00106">
    <property type="entry name" value="adh_short"/>
    <property type="match status" value="1"/>
</dbReference>
<comment type="similarity">
    <text evidence="1">Belongs to the short-chain dehydrogenases/reductases (SDR) family.</text>
</comment>
<organism evidence="4 5">
    <name type="scientific">Pseudoneurospora amorphoporcata</name>
    <dbReference type="NCBI Taxonomy" id="241081"/>
    <lineage>
        <taxon>Eukaryota</taxon>
        <taxon>Fungi</taxon>
        <taxon>Dikarya</taxon>
        <taxon>Ascomycota</taxon>
        <taxon>Pezizomycotina</taxon>
        <taxon>Sordariomycetes</taxon>
        <taxon>Sordariomycetidae</taxon>
        <taxon>Sordariales</taxon>
        <taxon>Sordariaceae</taxon>
        <taxon>Pseudoneurospora</taxon>
    </lineage>
</organism>
<reference evidence="4" key="2">
    <citation type="submission" date="2023-06" db="EMBL/GenBank/DDBJ databases">
        <authorList>
            <consortium name="Lawrence Berkeley National Laboratory"/>
            <person name="Mondo S.J."/>
            <person name="Hensen N."/>
            <person name="Bonometti L."/>
            <person name="Westerberg I."/>
            <person name="Brannstrom I.O."/>
            <person name="Guillou S."/>
            <person name="Cros-Aarteil S."/>
            <person name="Calhoun S."/>
            <person name="Haridas S."/>
            <person name="Kuo A."/>
            <person name="Pangilinan J."/>
            <person name="Riley R."/>
            <person name="Labutti K."/>
            <person name="Andreopoulos B."/>
            <person name="Lipzen A."/>
            <person name="Chen C."/>
            <person name="Yanf M."/>
            <person name="Daum C."/>
            <person name="Ng V."/>
            <person name="Clum A."/>
            <person name="Steindorff A."/>
            <person name="Ohm R."/>
            <person name="Martin F."/>
            <person name="Silar P."/>
            <person name="Natvig D."/>
            <person name="Lalanne C."/>
            <person name="Gautier V."/>
            <person name="Ament-Velasquez S.L."/>
            <person name="Kruys A."/>
            <person name="Hutchinson M.I."/>
            <person name="Powell A.J."/>
            <person name="Barry K."/>
            <person name="Miller A.N."/>
            <person name="Grigoriev I.V."/>
            <person name="Debuchy R."/>
            <person name="Gladieux P."/>
            <person name="Thoren M.H."/>
            <person name="Johannesson H."/>
        </authorList>
    </citation>
    <scope>NUCLEOTIDE SEQUENCE</scope>
    <source>
        <strain evidence="4">CBS 626.80</strain>
    </source>
</reference>
<reference evidence="4" key="1">
    <citation type="journal article" date="2023" name="Mol. Phylogenet. Evol.">
        <title>Genome-scale phylogeny and comparative genomics of the fungal order Sordariales.</title>
        <authorList>
            <person name="Hensen N."/>
            <person name="Bonometti L."/>
            <person name="Westerberg I."/>
            <person name="Brannstrom I.O."/>
            <person name="Guillou S."/>
            <person name="Cros-Aarteil S."/>
            <person name="Calhoun S."/>
            <person name="Haridas S."/>
            <person name="Kuo A."/>
            <person name="Mondo S."/>
            <person name="Pangilinan J."/>
            <person name="Riley R."/>
            <person name="LaButti K."/>
            <person name="Andreopoulos B."/>
            <person name="Lipzen A."/>
            <person name="Chen C."/>
            <person name="Yan M."/>
            <person name="Daum C."/>
            <person name="Ng V."/>
            <person name="Clum A."/>
            <person name="Steindorff A."/>
            <person name="Ohm R.A."/>
            <person name="Martin F."/>
            <person name="Silar P."/>
            <person name="Natvig D.O."/>
            <person name="Lalanne C."/>
            <person name="Gautier V."/>
            <person name="Ament-Velasquez S.L."/>
            <person name="Kruys A."/>
            <person name="Hutchinson M.I."/>
            <person name="Powell A.J."/>
            <person name="Barry K."/>
            <person name="Miller A.N."/>
            <person name="Grigoriev I.V."/>
            <person name="Debuchy R."/>
            <person name="Gladieux P."/>
            <person name="Hiltunen Thoren M."/>
            <person name="Johannesson H."/>
        </authorList>
    </citation>
    <scope>NUCLEOTIDE SEQUENCE</scope>
    <source>
        <strain evidence="4">CBS 626.80</strain>
    </source>
</reference>
<dbReference type="EMBL" id="MU859133">
    <property type="protein sequence ID" value="KAK3952015.1"/>
    <property type="molecule type" value="Genomic_DNA"/>
</dbReference>
<protein>
    <recommendedName>
        <fullName evidence="6">NAD(P)-binding protein</fullName>
    </recommendedName>
</protein>
<evidence type="ECO:0000256" key="3">
    <source>
        <dbReference type="SAM" id="MobiDB-lite"/>
    </source>
</evidence>
<name>A0AAN6NTY5_9PEZI</name>
<evidence type="ECO:0000313" key="4">
    <source>
        <dbReference type="EMBL" id="KAK3952015.1"/>
    </source>
</evidence>
<dbReference type="InterPro" id="IPR036291">
    <property type="entry name" value="NAD(P)-bd_dom_sf"/>
</dbReference>
<dbReference type="AlphaFoldDB" id="A0AAN6NTY5"/>
<keyword evidence="5" id="KW-1185">Reference proteome</keyword>
<dbReference type="PANTHER" id="PTHR24320:SF148">
    <property type="entry name" value="NAD(P)-BINDING ROSSMANN-FOLD SUPERFAMILY PROTEIN"/>
    <property type="match status" value="1"/>
</dbReference>
<proteinExistence type="inferred from homology"/>
<sequence>MFRHRLHQPSAVQGPPTTGIDVPNNSCRGIFPKHQTQPSAPHGNITNSEPRSIRVPDNRKQKMATTAKTVVATGASSGLGFHVIKHLLSQSSQPYNFILGARDVPRTQNAYQAAFPALSPSGSMDPHSLEILPLELSDLRTVKRFATQTLDKLGDRKIDYLLLNAGITNGAGTEKPGPGGSKWCEGLVVNHLSQHYLTHLLLPALLRSRSNTDTTGTTESRIIVVSSGAIRGVTDPSTLPKDLLAGSGKDGDTVYAESKFVQLLGAHWWRRKLKETGCKVVAVSPGLIPGTGIGRGNGMLLTMEMKDAKSVEEGAQSILRAFTRDDFPKDPNRIFLTSWGEWWDTDTIGKTLDKELQDRWCHGKEEIEAEEGLRGL</sequence>